<dbReference type="AlphaFoldDB" id="A0A183BA28"/>
<dbReference type="EMBL" id="UZAN01062821">
    <property type="protein sequence ID" value="VDP93334.1"/>
    <property type="molecule type" value="Genomic_DNA"/>
</dbReference>
<name>A0A183BA28_9TREM</name>
<dbReference type="WBParaSite" id="ECPE_0001610401-mRNA-1">
    <property type="protein sequence ID" value="ECPE_0001610401-mRNA-1"/>
    <property type="gene ID" value="ECPE_0001610401"/>
</dbReference>
<dbReference type="Proteomes" id="UP000272942">
    <property type="component" value="Unassembled WGS sequence"/>
</dbReference>
<evidence type="ECO:0000313" key="1">
    <source>
        <dbReference type="EMBL" id="VDP93334.1"/>
    </source>
</evidence>
<keyword evidence="2" id="KW-1185">Reference proteome</keyword>
<evidence type="ECO:0000313" key="3">
    <source>
        <dbReference type="WBParaSite" id="ECPE_0001610401-mRNA-1"/>
    </source>
</evidence>
<evidence type="ECO:0000313" key="2">
    <source>
        <dbReference type="Proteomes" id="UP000272942"/>
    </source>
</evidence>
<protein>
    <submittedName>
        <fullName evidence="1 3">Uncharacterized protein</fullName>
    </submittedName>
</protein>
<sequence>MDLIPALEDIDCWRLASAVRHLTSLLIEPGVSVESSVVDENHNSCALRSPLPGYENRLHHRLWEQMNHAEGS</sequence>
<gene>
    <name evidence="1" type="ORF">ECPE_LOCUS16062</name>
</gene>
<proteinExistence type="predicted"/>
<accession>A0A183BA28</accession>
<reference evidence="3" key="1">
    <citation type="submission" date="2016-06" db="UniProtKB">
        <authorList>
            <consortium name="WormBaseParasite"/>
        </authorList>
    </citation>
    <scope>IDENTIFICATION</scope>
</reference>
<reference evidence="1 2" key="2">
    <citation type="submission" date="2018-11" db="EMBL/GenBank/DDBJ databases">
        <authorList>
            <consortium name="Pathogen Informatics"/>
        </authorList>
    </citation>
    <scope>NUCLEOTIDE SEQUENCE [LARGE SCALE GENOMIC DNA]</scope>
    <source>
        <strain evidence="1 2">Egypt</strain>
    </source>
</reference>
<organism evidence="3">
    <name type="scientific">Echinostoma caproni</name>
    <dbReference type="NCBI Taxonomy" id="27848"/>
    <lineage>
        <taxon>Eukaryota</taxon>
        <taxon>Metazoa</taxon>
        <taxon>Spiralia</taxon>
        <taxon>Lophotrochozoa</taxon>
        <taxon>Platyhelminthes</taxon>
        <taxon>Trematoda</taxon>
        <taxon>Digenea</taxon>
        <taxon>Plagiorchiida</taxon>
        <taxon>Echinostomata</taxon>
        <taxon>Echinostomatoidea</taxon>
        <taxon>Echinostomatidae</taxon>
        <taxon>Echinostoma</taxon>
    </lineage>
</organism>